<evidence type="ECO:0000313" key="4">
    <source>
        <dbReference type="Proteomes" id="UP000001514"/>
    </source>
</evidence>
<dbReference type="FunFam" id="1.25.40.10:FF:000158">
    <property type="entry name" value="pentatricopeptide repeat-containing protein At2g33680"/>
    <property type="match status" value="1"/>
</dbReference>
<dbReference type="InterPro" id="IPR011990">
    <property type="entry name" value="TPR-like_helical_dom_sf"/>
</dbReference>
<dbReference type="EMBL" id="GL377570">
    <property type="protein sequence ID" value="EFJ34070.1"/>
    <property type="molecule type" value="Genomic_DNA"/>
</dbReference>
<dbReference type="PANTHER" id="PTHR47926:SF533">
    <property type="entry name" value="DYW DOMAIN-CONTAINING PROTEIN"/>
    <property type="match status" value="1"/>
</dbReference>
<dbReference type="eggNOG" id="KOG4197">
    <property type="taxonomic scope" value="Eukaryota"/>
</dbReference>
<dbReference type="GO" id="GO:0009451">
    <property type="term" value="P:RNA modification"/>
    <property type="evidence" value="ECO:0007669"/>
    <property type="project" value="InterPro"/>
</dbReference>
<feature type="repeat" description="PPR" evidence="2">
    <location>
        <begin position="5"/>
        <end position="35"/>
    </location>
</feature>
<dbReference type="HOGENOM" id="CLU_002706_0_0_1"/>
<dbReference type="KEGG" id="smo:SELMODRAFT_82637"/>
<dbReference type="Pfam" id="PF01535">
    <property type="entry name" value="PPR"/>
    <property type="match status" value="1"/>
</dbReference>
<keyword evidence="4" id="KW-1185">Reference proteome</keyword>
<dbReference type="PANTHER" id="PTHR47926">
    <property type="entry name" value="PENTATRICOPEPTIDE REPEAT-CONTAINING PROTEIN"/>
    <property type="match status" value="1"/>
</dbReference>
<name>D8R2H6_SELML</name>
<keyword evidence="1" id="KW-0677">Repeat</keyword>
<evidence type="ECO:0000313" key="3">
    <source>
        <dbReference type="EMBL" id="EFJ34070.1"/>
    </source>
</evidence>
<dbReference type="NCBIfam" id="TIGR00756">
    <property type="entry name" value="PPR"/>
    <property type="match status" value="3"/>
</dbReference>
<dbReference type="Proteomes" id="UP000001514">
    <property type="component" value="Unassembled WGS sequence"/>
</dbReference>
<accession>D8R2H6</accession>
<dbReference type="Gramene" id="EFJ34070">
    <property type="protein sequence ID" value="EFJ34070"/>
    <property type="gene ID" value="SELMODRAFT_82637"/>
</dbReference>
<sequence length="186" mass="20412">MPCRDLVSWNALIAGLGQNSRIESARALFDQMPWRDLISWNAMIAVYALNGHHASSLELFLAMAMEGLEPSDVTFSSVLTACAHAGMVDRCSSCLESMRSDYGIEETLEHRRALVDILGRSGQLHRAREMIQQQSGDGISWTTLVGSCKIHGNPDLAKHAARQAFSFDAKNSAPYVLLHSIQIPAT</sequence>
<evidence type="ECO:0008006" key="5">
    <source>
        <dbReference type="Google" id="ProtNLM"/>
    </source>
</evidence>
<feature type="repeat" description="PPR" evidence="2">
    <location>
        <begin position="36"/>
        <end position="70"/>
    </location>
</feature>
<dbReference type="GO" id="GO:0003723">
    <property type="term" value="F:RNA binding"/>
    <property type="evidence" value="ECO:0007669"/>
    <property type="project" value="InterPro"/>
</dbReference>
<dbReference type="InParanoid" id="D8R2H6"/>
<reference evidence="3 4" key="1">
    <citation type="journal article" date="2011" name="Science">
        <title>The Selaginella genome identifies genetic changes associated with the evolution of vascular plants.</title>
        <authorList>
            <person name="Banks J.A."/>
            <person name="Nishiyama T."/>
            <person name="Hasebe M."/>
            <person name="Bowman J.L."/>
            <person name="Gribskov M."/>
            <person name="dePamphilis C."/>
            <person name="Albert V.A."/>
            <person name="Aono N."/>
            <person name="Aoyama T."/>
            <person name="Ambrose B.A."/>
            <person name="Ashton N.W."/>
            <person name="Axtell M.J."/>
            <person name="Barker E."/>
            <person name="Barker M.S."/>
            <person name="Bennetzen J.L."/>
            <person name="Bonawitz N.D."/>
            <person name="Chapple C."/>
            <person name="Cheng C."/>
            <person name="Correa L.G."/>
            <person name="Dacre M."/>
            <person name="DeBarry J."/>
            <person name="Dreyer I."/>
            <person name="Elias M."/>
            <person name="Engstrom E.M."/>
            <person name="Estelle M."/>
            <person name="Feng L."/>
            <person name="Finet C."/>
            <person name="Floyd S.K."/>
            <person name="Frommer W.B."/>
            <person name="Fujita T."/>
            <person name="Gramzow L."/>
            <person name="Gutensohn M."/>
            <person name="Harholt J."/>
            <person name="Hattori M."/>
            <person name="Heyl A."/>
            <person name="Hirai T."/>
            <person name="Hiwatashi Y."/>
            <person name="Ishikawa M."/>
            <person name="Iwata M."/>
            <person name="Karol K.G."/>
            <person name="Koehler B."/>
            <person name="Kolukisaoglu U."/>
            <person name="Kubo M."/>
            <person name="Kurata T."/>
            <person name="Lalonde S."/>
            <person name="Li K."/>
            <person name="Li Y."/>
            <person name="Litt A."/>
            <person name="Lyons E."/>
            <person name="Manning G."/>
            <person name="Maruyama T."/>
            <person name="Michael T.P."/>
            <person name="Mikami K."/>
            <person name="Miyazaki S."/>
            <person name="Morinaga S."/>
            <person name="Murata T."/>
            <person name="Mueller-Roeber B."/>
            <person name="Nelson D.R."/>
            <person name="Obara M."/>
            <person name="Oguri Y."/>
            <person name="Olmstead R.G."/>
            <person name="Onodera N."/>
            <person name="Petersen B.L."/>
            <person name="Pils B."/>
            <person name="Prigge M."/>
            <person name="Rensing S.A."/>
            <person name="Riano-Pachon D.M."/>
            <person name="Roberts A.W."/>
            <person name="Sato Y."/>
            <person name="Scheller H.V."/>
            <person name="Schulz B."/>
            <person name="Schulz C."/>
            <person name="Shakirov E.V."/>
            <person name="Shibagaki N."/>
            <person name="Shinohara N."/>
            <person name="Shippen D.E."/>
            <person name="Soerensen I."/>
            <person name="Sotooka R."/>
            <person name="Sugimoto N."/>
            <person name="Sugita M."/>
            <person name="Sumikawa N."/>
            <person name="Tanurdzic M."/>
            <person name="Theissen G."/>
            <person name="Ulvskov P."/>
            <person name="Wakazuki S."/>
            <person name="Weng J.K."/>
            <person name="Willats W.W."/>
            <person name="Wipf D."/>
            <person name="Wolf P.G."/>
            <person name="Yang L."/>
            <person name="Zimmer A.D."/>
            <person name="Zhu Q."/>
            <person name="Mitros T."/>
            <person name="Hellsten U."/>
            <person name="Loque D."/>
            <person name="Otillar R."/>
            <person name="Salamov A."/>
            <person name="Schmutz J."/>
            <person name="Shapiro H."/>
            <person name="Lindquist E."/>
            <person name="Lucas S."/>
            <person name="Rokhsar D."/>
            <person name="Grigoriev I.V."/>
        </authorList>
    </citation>
    <scope>NUCLEOTIDE SEQUENCE [LARGE SCALE GENOMIC DNA]</scope>
</reference>
<evidence type="ECO:0000256" key="1">
    <source>
        <dbReference type="ARBA" id="ARBA00022737"/>
    </source>
</evidence>
<protein>
    <recommendedName>
        <fullName evidence="5">Pentacotripeptide-repeat region of PRORP domain-containing protein</fullName>
    </recommendedName>
</protein>
<dbReference type="Pfam" id="PF13041">
    <property type="entry name" value="PPR_2"/>
    <property type="match status" value="1"/>
</dbReference>
<gene>
    <name evidence="3" type="ORF">SELMODRAFT_82637</name>
</gene>
<dbReference type="AlphaFoldDB" id="D8R2H6"/>
<dbReference type="Gene3D" id="1.25.40.10">
    <property type="entry name" value="Tetratricopeptide repeat domain"/>
    <property type="match status" value="1"/>
</dbReference>
<organism evidence="4">
    <name type="scientific">Selaginella moellendorffii</name>
    <name type="common">Spikemoss</name>
    <dbReference type="NCBI Taxonomy" id="88036"/>
    <lineage>
        <taxon>Eukaryota</taxon>
        <taxon>Viridiplantae</taxon>
        <taxon>Streptophyta</taxon>
        <taxon>Embryophyta</taxon>
        <taxon>Tracheophyta</taxon>
        <taxon>Lycopodiopsida</taxon>
        <taxon>Selaginellales</taxon>
        <taxon>Selaginellaceae</taxon>
        <taxon>Selaginella</taxon>
    </lineage>
</organism>
<evidence type="ECO:0000256" key="2">
    <source>
        <dbReference type="PROSITE-ProRule" id="PRU00708"/>
    </source>
</evidence>
<dbReference type="InterPro" id="IPR002885">
    <property type="entry name" value="PPR_rpt"/>
</dbReference>
<dbReference type="InterPro" id="IPR046960">
    <property type="entry name" value="PPR_At4g14850-like_plant"/>
</dbReference>
<dbReference type="PROSITE" id="PS51375">
    <property type="entry name" value="PPR"/>
    <property type="match status" value="2"/>
</dbReference>
<proteinExistence type="predicted"/>
<dbReference type="GO" id="GO:0048731">
    <property type="term" value="P:system development"/>
    <property type="evidence" value="ECO:0007669"/>
    <property type="project" value="UniProtKB-ARBA"/>
</dbReference>